<sequence length="188" mass="21899">MPWAAISKENQECLRQKVRPRSFKEWDLVLRKMLPNAKDQRGKWDLNYEGPYMVKHTFSRGALILANSEGQKLKHPVNVDVLNQGRIRKVDPRVSRMEELTPSNARGSNSVKAAKFALMTQTTTRKDQGLWSRHCLPKENPLHAYKPGMRDVSCMHEAMAFVLRKPKSHMHTKQEWETPRHNIHPRIT</sequence>
<evidence type="ECO:0000313" key="2">
    <source>
        <dbReference type="Proteomes" id="UP000257109"/>
    </source>
</evidence>
<dbReference type="EMBL" id="QJKJ01011616">
    <property type="protein sequence ID" value="RDX70657.1"/>
    <property type="molecule type" value="Genomic_DNA"/>
</dbReference>
<evidence type="ECO:0000313" key="1">
    <source>
        <dbReference type="EMBL" id="RDX70657.1"/>
    </source>
</evidence>
<name>A0A371EX83_MUCPR</name>
<feature type="non-terminal residue" evidence="1">
    <location>
        <position position="1"/>
    </location>
</feature>
<reference evidence="1" key="1">
    <citation type="submission" date="2018-05" db="EMBL/GenBank/DDBJ databases">
        <title>Draft genome of Mucuna pruriens seed.</title>
        <authorList>
            <person name="Nnadi N.E."/>
            <person name="Vos R."/>
            <person name="Hasami M.H."/>
            <person name="Devisetty U.K."/>
            <person name="Aguiy J.C."/>
        </authorList>
    </citation>
    <scope>NUCLEOTIDE SEQUENCE [LARGE SCALE GENOMIC DNA]</scope>
    <source>
        <strain evidence="1">JCA_2017</strain>
    </source>
</reference>
<organism evidence="1 2">
    <name type="scientific">Mucuna pruriens</name>
    <name type="common">Velvet bean</name>
    <name type="synonym">Dolichos pruriens</name>
    <dbReference type="NCBI Taxonomy" id="157652"/>
    <lineage>
        <taxon>Eukaryota</taxon>
        <taxon>Viridiplantae</taxon>
        <taxon>Streptophyta</taxon>
        <taxon>Embryophyta</taxon>
        <taxon>Tracheophyta</taxon>
        <taxon>Spermatophyta</taxon>
        <taxon>Magnoliopsida</taxon>
        <taxon>eudicotyledons</taxon>
        <taxon>Gunneridae</taxon>
        <taxon>Pentapetalae</taxon>
        <taxon>rosids</taxon>
        <taxon>fabids</taxon>
        <taxon>Fabales</taxon>
        <taxon>Fabaceae</taxon>
        <taxon>Papilionoideae</taxon>
        <taxon>50 kb inversion clade</taxon>
        <taxon>NPAAA clade</taxon>
        <taxon>indigoferoid/millettioid clade</taxon>
        <taxon>Phaseoleae</taxon>
        <taxon>Mucuna</taxon>
    </lineage>
</organism>
<accession>A0A371EX83</accession>
<protein>
    <submittedName>
        <fullName evidence="1">Uncharacterized protein</fullName>
    </submittedName>
</protein>
<gene>
    <name evidence="1" type="ORF">CR513_50081</name>
</gene>
<dbReference type="OrthoDB" id="1637540at2759"/>
<proteinExistence type="predicted"/>
<dbReference type="Proteomes" id="UP000257109">
    <property type="component" value="Unassembled WGS sequence"/>
</dbReference>
<comment type="caution">
    <text evidence="1">The sequence shown here is derived from an EMBL/GenBank/DDBJ whole genome shotgun (WGS) entry which is preliminary data.</text>
</comment>
<dbReference type="AlphaFoldDB" id="A0A371EX83"/>
<keyword evidence="2" id="KW-1185">Reference proteome</keyword>